<dbReference type="Pfam" id="PF17853">
    <property type="entry name" value="GGDEF_2"/>
    <property type="match status" value="1"/>
</dbReference>
<keyword evidence="4 10" id="KW-0597">Phosphoprotein</keyword>
<dbReference type="EMBL" id="DXBU01000177">
    <property type="protein sequence ID" value="HIZ23686.1"/>
    <property type="molecule type" value="Genomic_DNA"/>
</dbReference>
<dbReference type="CDD" id="cd17536">
    <property type="entry name" value="REC_YesN-like"/>
    <property type="match status" value="1"/>
</dbReference>
<dbReference type="PROSITE" id="PS50110">
    <property type="entry name" value="RESPONSE_REGULATORY"/>
    <property type="match status" value="1"/>
</dbReference>
<keyword evidence="5" id="KW-0902">Two-component regulatory system</keyword>
<dbReference type="SMART" id="SM00342">
    <property type="entry name" value="HTH_ARAC"/>
    <property type="match status" value="1"/>
</dbReference>
<evidence type="ECO:0000256" key="7">
    <source>
        <dbReference type="ARBA" id="ARBA00023125"/>
    </source>
</evidence>
<dbReference type="AlphaFoldDB" id="A0A9D2IUH2"/>
<evidence type="ECO:0000256" key="6">
    <source>
        <dbReference type="ARBA" id="ARBA00023015"/>
    </source>
</evidence>
<accession>A0A9D2IUH2</accession>
<dbReference type="InterPro" id="IPR009057">
    <property type="entry name" value="Homeodomain-like_sf"/>
</dbReference>
<dbReference type="PANTHER" id="PTHR42713:SF3">
    <property type="entry name" value="TRANSCRIPTIONAL REGULATORY PROTEIN HPTR"/>
    <property type="match status" value="1"/>
</dbReference>
<evidence type="ECO:0000256" key="1">
    <source>
        <dbReference type="ARBA" id="ARBA00004496"/>
    </source>
</evidence>
<evidence type="ECO:0000256" key="10">
    <source>
        <dbReference type="PROSITE-ProRule" id="PRU00169"/>
    </source>
</evidence>
<evidence type="ECO:0000313" key="13">
    <source>
        <dbReference type="EMBL" id="HIZ23686.1"/>
    </source>
</evidence>
<evidence type="ECO:0000256" key="3">
    <source>
        <dbReference type="ARBA" id="ARBA00022490"/>
    </source>
</evidence>
<gene>
    <name evidence="13" type="ORF">IAA21_13005</name>
</gene>
<reference evidence="13" key="1">
    <citation type="journal article" date="2021" name="PeerJ">
        <title>Extensive microbial diversity within the chicken gut microbiome revealed by metagenomics and culture.</title>
        <authorList>
            <person name="Gilroy R."/>
            <person name="Ravi A."/>
            <person name="Getino M."/>
            <person name="Pursley I."/>
            <person name="Horton D.L."/>
            <person name="Alikhan N.F."/>
            <person name="Baker D."/>
            <person name="Gharbi K."/>
            <person name="Hall N."/>
            <person name="Watson M."/>
            <person name="Adriaenssens E.M."/>
            <person name="Foster-Nyarko E."/>
            <person name="Jarju S."/>
            <person name="Secka A."/>
            <person name="Antonio M."/>
            <person name="Oren A."/>
            <person name="Chaudhuri R.R."/>
            <person name="La Ragione R."/>
            <person name="Hildebrand F."/>
            <person name="Pallen M.J."/>
        </authorList>
    </citation>
    <scope>NUCLEOTIDE SEQUENCE</scope>
    <source>
        <strain evidence="13">14324</strain>
    </source>
</reference>
<dbReference type="GO" id="GO:0000160">
    <property type="term" value="P:phosphorelay signal transduction system"/>
    <property type="evidence" value="ECO:0007669"/>
    <property type="project" value="UniProtKB-KW"/>
</dbReference>
<dbReference type="InterPro" id="IPR051552">
    <property type="entry name" value="HptR"/>
</dbReference>
<evidence type="ECO:0000313" key="14">
    <source>
        <dbReference type="Proteomes" id="UP000824041"/>
    </source>
</evidence>
<feature type="domain" description="Response regulatory" evidence="12">
    <location>
        <begin position="3"/>
        <end position="120"/>
    </location>
</feature>
<dbReference type="SMART" id="SM00448">
    <property type="entry name" value="REC"/>
    <property type="match status" value="1"/>
</dbReference>
<dbReference type="GO" id="GO:0005737">
    <property type="term" value="C:cytoplasm"/>
    <property type="evidence" value="ECO:0007669"/>
    <property type="project" value="UniProtKB-SubCell"/>
</dbReference>
<keyword evidence="3" id="KW-0963">Cytoplasm</keyword>
<reference evidence="13" key="2">
    <citation type="submission" date="2021-04" db="EMBL/GenBank/DDBJ databases">
        <authorList>
            <person name="Gilroy R."/>
        </authorList>
    </citation>
    <scope>NUCLEOTIDE SEQUENCE</scope>
    <source>
        <strain evidence="13">14324</strain>
    </source>
</reference>
<dbReference type="PANTHER" id="PTHR42713">
    <property type="entry name" value="HISTIDINE KINASE-RELATED"/>
    <property type="match status" value="1"/>
</dbReference>
<feature type="modified residue" description="4-aspartylphosphate" evidence="10">
    <location>
        <position position="55"/>
    </location>
</feature>
<dbReference type="GO" id="GO:0043565">
    <property type="term" value="F:sequence-specific DNA binding"/>
    <property type="evidence" value="ECO:0007669"/>
    <property type="project" value="InterPro"/>
</dbReference>
<comment type="caution">
    <text evidence="13">The sequence shown here is derived from an EMBL/GenBank/DDBJ whole genome shotgun (WGS) entry which is preliminary data.</text>
</comment>
<dbReference type="PROSITE" id="PS01124">
    <property type="entry name" value="HTH_ARAC_FAMILY_2"/>
    <property type="match status" value="1"/>
</dbReference>
<dbReference type="Gene3D" id="3.40.50.2300">
    <property type="match status" value="1"/>
</dbReference>
<evidence type="ECO:0000256" key="9">
    <source>
        <dbReference type="ARBA" id="ARBA00024867"/>
    </source>
</evidence>
<dbReference type="SUPFAM" id="SSF46689">
    <property type="entry name" value="Homeodomain-like"/>
    <property type="match status" value="1"/>
</dbReference>
<dbReference type="SUPFAM" id="SSF52172">
    <property type="entry name" value="CheY-like"/>
    <property type="match status" value="1"/>
</dbReference>
<evidence type="ECO:0000256" key="8">
    <source>
        <dbReference type="ARBA" id="ARBA00023163"/>
    </source>
</evidence>
<keyword evidence="8" id="KW-0804">Transcription</keyword>
<protein>
    <recommendedName>
        <fullName evidence="2">Stage 0 sporulation protein A homolog</fullName>
    </recommendedName>
</protein>
<dbReference type="Gene3D" id="1.10.10.60">
    <property type="entry name" value="Homeodomain-like"/>
    <property type="match status" value="2"/>
</dbReference>
<name>A0A9D2IUH2_9FIRM</name>
<proteinExistence type="predicted"/>
<evidence type="ECO:0000259" key="12">
    <source>
        <dbReference type="PROSITE" id="PS50110"/>
    </source>
</evidence>
<evidence type="ECO:0000256" key="5">
    <source>
        <dbReference type="ARBA" id="ARBA00023012"/>
    </source>
</evidence>
<dbReference type="Pfam" id="PF12833">
    <property type="entry name" value="HTH_18"/>
    <property type="match status" value="1"/>
</dbReference>
<dbReference type="InterPro" id="IPR001789">
    <property type="entry name" value="Sig_transdc_resp-reg_receiver"/>
</dbReference>
<sequence>MYRLLIVDDEKQIREGLKLLLPWEEYGIEICGEAQNGKEALELMERLSPHIVLLDIQMPVMNGLELAEQIRGRYPNCKFIVLSGYDDFSLVRQAMKAGAVDYLLKPCGREALIQVLEEIMDTFEDEIASRFKNDEQMGLLKNNVLGRVMSGTIPHREMREKLELLEMPLNKGPFAAVAVELIPEQGRREAEDDGYYQALIRTLDIFEKALAQKRKGTAFVDSSGNICMAVQEYTGWKEDLCLKEVLKDSVDRIKEQLHLDICVAVGTAVQSCRRLYESCQNARNTLAYKTVFGMGNVLYCDEIKEYFEGIPRRTKVSGEKFKELFRKNNGEELEGYVKDILFSQFETDPEKEIYALKNTALELIILADQCFDEWTLADRNELYEWKNHAMGEIMMETRVDGIREKLCRELKAVMEKTSRYENKNLSKMVWDAVHYIEEYYMNPELSLQYLADEFHTNTAYLGRMFRKETGSSFADYLNTFRVKKAEGLLVSTNYKGIELAEKVGFASYNYFYIVFKKITGRKPMDVRRRS</sequence>
<dbReference type="InterPro" id="IPR018060">
    <property type="entry name" value="HTH_AraC"/>
</dbReference>
<evidence type="ECO:0000256" key="2">
    <source>
        <dbReference type="ARBA" id="ARBA00018672"/>
    </source>
</evidence>
<organism evidence="13 14">
    <name type="scientific">Candidatus Blautia faecigallinarum</name>
    <dbReference type="NCBI Taxonomy" id="2838488"/>
    <lineage>
        <taxon>Bacteria</taxon>
        <taxon>Bacillati</taxon>
        <taxon>Bacillota</taxon>
        <taxon>Clostridia</taxon>
        <taxon>Lachnospirales</taxon>
        <taxon>Lachnospiraceae</taxon>
        <taxon>Blautia</taxon>
    </lineage>
</organism>
<feature type="domain" description="HTH araC/xylS-type" evidence="11">
    <location>
        <begin position="430"/>
        <end position="529"/>
    </location>
</feature>
<dbReference type="Pfam" id="PF00072">
    <property type="entry name" value="Response_reg"/>
    <property type="match status" value="1"/>
</dbReference>
<dbReference type="GO" id="GO:0003700">
    <property type="term" value="F:DNA-binding transcription factor activity"/>
    <property type="evidence" value="ECO:0007669"/>
    <property type="project" value="InterPro"/>
</dbReference>
<comment type="subcellular location">
    <subcellularLocation>
        <location evidence="1">Cytoplasm</location>
    </subcellularLocation>
</comment>
<keyword evidence="6" id="KW-0805">Transcription regulation</keyword>
<keyword evidence="7" id="KW-0238">DNA-binding</keyword>
<evidence type="ECO:0000259" key="11">
    <source>
        <dbReference type="PROSITE" id="PS01124"/>
    </source>
</evidence>
<comment type="function">
    <text evidence="9">May play the central regulatory role in sporulation. It may be an element of the effector pathway responsible for the activation of sporulation genes in response to nutritional stress. Spo0A may act in concert with spo0H (a sigma factor) to control the expression of some genes that are critical to the sporulation process.</text>
</comment>
<dbReference type="InterPro" id="IPR011006">
    <property type="entry name" value="CheY-like_superfamily"/>
</dbReference>
<evidence type="ECO:0000256" key="4">
    <source>
        <dbReference type="ARBA" id="ARBA00022553"/>
    </source>
</evidence>
<dbReference type="Proteomes" id="UP000824041">
    <property type="component" value="Unassembled WGS sequence"/>
</dbReference>
<dbReference type="InterPro" id="IPR041522">
    <property type="entry name" value="CdaR_GGDEF"/>
</dbReference>